<dbReference type="GO" id="GO:0008168">
    <property type="term" value="F:methyltransferase activity"/>
    <property type="evidence" value="ECO:0007669"/>
    <property type="project" value="UniProtKB-KW"/>
</dbReference>
<dbReference type="OrthoDB" id="5800887at2"/>
<name>A0A0K6IG20_9GAMM</name>
<dbReference type="AlphaFoldDB" id="A0A0K6IG20"/>
<keyword evidence="3" id="KW-1185">Reference proteome</keyword>
<evidence type="ECO:0000313" key="3">
    <source>
        <dbReference type="Proteomes" id="UP000182769"/>
    </source>
</evidence>
<gene>
    <name evidence="2" type="ORF">Ga0061065_101145</name>
</gene>
<accession>A0A0K6IG20</accession>
<dbReference type="EMBL" id="CYHG01000001">
    <property type="protein sequence ID" value="CUB02312.1"/>
    <property type="molecule type" value="Genomic_DNA"/>
</dbReference>
<dbReference type="InterPro" id="IPR041698">
    <property type="entry name" value="Methyltransf_25"/>
</dbReference>
<feature type="domain" description="Methyltransferase" evidence="1">
    <location>
        <begin position="45"/>
        <end position="135"/>
    </location>
</feature>
<dbReference type="SUPFAM" id="SSF53335">
    <property type="entry name" value="S-adenosyl-L-methionine-dependent methyltransferases"/>
    <property type="match status" value="1"/>
</dbReference>
<dbReference type="Pfam" id="PF13649">
    <property type="entry name" value="Methyltransf_25"/>
    <property type="match status" value="1"/>
</dbReference>
<dbReference type="Gene3D" id="3.40.50.150">
    <property type="entry name" value="Vaccinia Virus protein VP39"/>
    <property type="match status" value="1"/>
</dbReference>
<sequence>MSETVLYTDLSAYYDLMCADINYQAQSECVMRLDQIFGNAGHQHLDMACGTGPHIRYFLDSGYQSQGLDLNQPMLDKAQIRCPEATFSLQNMCSFSVEQPVDLITCFLYSIHYSGDIAPLEACFEAVSGALTEGGVFCFNSVDKRFIDNQSSVAHSAEQDGSLFDFRSGWFYEGQGSKQLLRLVIQKTSGDQVEVWQDSHPMVAVAFPELTLLLEKHFDVFVFEHDYDKLLPWEGQTGNAIFVCVKR</sequence>
<dbReference type="Proteomes" id="UP000182769">
    <property type="component" value="Unassembled WGS sequence"/>
</dbReference>
<protein>
    <submittedName>
        <fullName evidence="2">Methyltransferase domain</fullName>
    </submittedName>
</protein>
<organism evidence="2 3">
    <name type="scientific">Marinomonas fungiae</name>
    <dbReference type="NCBI Taxonomy" id="1137284"/>
    <lineage>
        <taxon>Bacteria</taxon>
        <taxon>Pseudomonadati</taxon>
        <taxon>Pseudomonadota</taxon>
        <taxon>Gammaproteobacteria</taxon>
        <taxon>Oceanospirillales</taxon>
        <taxon>Oceanospirillaceae</taxon>
        <taxon>Marinomonas</taxon>
    </lineage>
</organism>
<keyword evidence="2" id="KW-0808">Transferase</keyword>
<dbReference type="Gene3D" id="2.20.130.10">
    <property type="entry name" value="CAC2371-like domains"/>
    <property type="match status" value="1"/>
</dbReference>
<dbReference type="STRING" id="1137284.GCA_001418205_00143"/>
<reference evidence="3" key="1">
    <citation type="submission" date="2015-08" db="EMBL/GenBank/DDBJ databases">
        <authorList>
            <person name="Varghese N."/>
        </authorList>
    </citation>
    <scope>NUCLEOTIDE SEQUENCE [LARGE SCALE GENOMIC DNA]</scope>
    <source>
        <strain evidence="3">JCM 18476</strain>
    </source>
</reference>
<evidence type="ECO:0000313" key="2">
    <source>
        <dbReference type="EMBL" id="CUB02312.1"/>
    </source>
</evidence>
<dbReference type="RefSeq" id="WP_055461619.1">
    <property type="nucleotide sequence ID" value="NZ_CYHG01000001.1"/>
</dbReference>
<evidence type="ECO:0000259" key="1">
    <source>
        <dbReference type="Pfam" id="PF13649"/>
    </source>
</evidence>
<dbReference type="GO" id="GO:0032259">
    <property type="term" value="P:methylation"/>
    <property type="evidence" value="ECO:0007669"/>
    <property type="project" value="UniProtKB-KW"/>
</dbReference>
<keyword evidence="2" id="KW-0489">Methyltransferase</keyword>
<dbReference type="InterPro" id="IPR029063">
    <property type="entry name" value="SAM-dependent_MTases_sf"/>
</dbReference>
<proteinExistence type="predicted"/>